<keyword evidence="3" id="KW-1185">Reference proteome</keyword>
<dbReference type="RefSeq" id="WP_092498514.1">
    <property type="nucleotide sequence ID" value="NZ_FOFG01000014.1"/>
</dbReference>
<organism evidence="2 3">
    <name type="scientific">Faunimonas pinastri</name>
    <dbReference type="NCBI Taxonomy" id="1855383"/>
    <lineage>
        <taxon>Bacteria</taxon>
        <taxon>Pseudomonadati</taxon>
        <taxon>Pseudomonadota</taxon>
        <taxon>Alphaproteobacteria</taxon>
        <taxon>Hyphomicrobiales</taxon>
        <taxon>Afifellaceae</taxon>
        <taxon>Faunimonas</taxon>
    </lineage>
</organism>
<evidence type="ECO:0000313" key="2">
    <source>
        <dbReference type="EMBL" id="SER27362.1"/>
    </source>
</evidence>
<protein>
    <submittedName>
        <fullName evidence="2">Uncharacterized protein</fullName>
    </submittedName>
</protein>
<dbReference type="AlphaFoldDB" id="A0A1H9MUK2"/>
<evidence type="ECO:0000256" key="1">
    <source>
        <dbReference type="SAM" id="MobiDB-lite"/>
    </source>
</evidence>
<sequence length="78" mass="8866">MQVSDDQALVATKTFLVAMRREWVRRNPGCECPVKPLDEYSLADRQSLISSVKAAVRSTSEENMRRLRERAAENAAQQ</sequence>
<dbReference type="STRING" id="1855383.SAMN05216548_11456"/>
<accession>A0A1H9MUK2</accession>
<gene>
    <name evidence="2" type="ORF">SAMN05216548_11456</name>
</gene>
<proteinExistence type="predicted"/>
<reference evidence="2 3" key="1">
    <citation type="submission" date="2016-10" db="EMBL/GenBank/DDBJ databases">
        <authorList>
            <person name="de Groot N.N."/>
        </authorList>
    </citation>
    <scope>NUCLEOTIDE SEQUENCE [LARGE SCALE GENOMIC DNA]</scope>
    <source>
        <strain evidence="2 3">A52C2</strain>
    </source>
</reference>
<dbReference type="EMBL" id="FOFG01000014">
    <property type="protein sequence ID" value="SER27362.1"/>
    <property type="molecule type" value="Genomic_DNA"/>
</dbReference>
<name>A0A1H9MUK2_9HYPH</name>
<evidence type="ECO:0000313" key="3">
    <source>
        <dbReference type="Proteomes" id="UP000199647"/>
    </source>
</evidence>
<dbReference type="Proteomes" id="UP000199647">
    <property type="component" value="Unassembled WGS sequence"/>
</dbReference>
<feature type="region of interest" description="Disordered" evidence="1">
    <location>
        <begin position="59"/>
        <end position="78"/>
    </location>
</feature>
<feature type="compositionally biased region" description="Basic and acidic residues" evidence="1">
    <location>
        <begin position="59"/>
        <end position="72"/>
    </location>
</feature>